<feature type="domain" description="Chorismate-utilising enzyme C-terminal" evidence="4">
    <location>
        <begin position="229"/>
        <end position="481"/>
    </location>
</feature>
<evidence type="ECO:0000259" key="4">
    <source>
        <dbReference type="Pfam" id="PF00425"/>
    </source>
</evidence>
<dbReference type="EMBL" id="CP070499">
    <property type="protein sequence ID" value="QSB16378.1"/>
    <property type="molecule type" value="Genomic_DNA"/>
</dbReference>
<dbReference type="UniPathway" id="UPA00035">
    <property type="reaction ID" value="UER00040"/>
</dbReference>
<dbReference type="Proteomes" id="UP000662857">
    <property type="component" value="Chromosome"/>
</dbReference>
<organism evidence="6 7">
    <name type="scientific">Natronosporangium hydrolyticum</name>
    <dbReference type="NCBI Taxonomy" id="2811111"/>
    <lineage>
        <taxon>Bacteria</taxon>
        <taxon>Bacillati</taxon>
        <taxon>Actinomycetota</taxon>
        <taxon>Actinomycetes</taxon>
        <taxon>Micromonosporales</taxon>
        <taxon>Micromonosporaceae</taxon>
        <taxon>Natronosporangium</taxon>
    </lineage>
</organism>
<dbReference type="InterPro" id="IPR029062">
    <property type="entry name" value="Class_I_gatase-like"/>
</dbReference>
<keyword evidence="2" id="KW-0057">Aromatic amino acid biosynthesis</keyword>
<dbReference type="InterPro" id="IPR019999">
    <property type="entry name" value="Anth_synth_I-like"/>
</dbReference>
<feature type="domain" description="Anthranilate synthase component I N-terminal" evidence="5">
    <location>
        <begin position="56"/>
        <end position="185"/>
    </location>
</feature>
<dbReference type="PRINTS" id="PR00099">
    <property type="entry name" value="CPSGATASE"/>
</dbReference>
<dbReference type="SUPFAM" id="SSF56322">
    <property type="entry name" value="ADC synthase"/>
    <property type="match status" value="1"/>
</dbReference>
<dbReference type="InterPro" id="IPR010112">
    <property type="entry name" value="TrpE-G_bact"/>
</dbReference>
<keyword evidence="2" id="KW-0028">Amino-acid biosynthesis</keyword>
<keyword evidence="1" id="KW-0315">Glutamine amidotransferase</keyword>
<comment type="pathway">
    <text evidence="2">Amino-acid biosynthesis; L-tryptophan biosynthesis; L-tryptophan from chorismate: step 1/5.</text>
</comment>
<evidence type="ECO:0000313" key="6">
    <source>
        <dbReference type="EMBL" id="QSB16378.1"/>
    </source>
</evidence>
<keyword evidence="7" id="KW-1185">Reference proteome</keyword>
<dbReference type="InterPro" id="IPR015890">
    <property type="entry name" value="Chorismate_C"/>
</dbReference>
<keyword evidence="2 6" id="KW-0456">Lyase</keyword>
<dbReference type="AlphaFoldDB" id="A0A895YQU2"/>
<evidence type="ECO:0000256" key="1">
    <source>
        <dbReference type="ARBA" id="ARBA00022962"/>
    </source>
</evidence>
<dbReference type="EC" id="4.1.3.27" evidence="2"/>
<dbReference type="NCBIfam" id="NF010081">
    <property type="entry name" value="PRK13566.1"/>
    <property type="match status" value="1"/>
</dbReference>
<accession>A0A895YQU2</accession>
<reference evidence="6" key="1">
    <citation type="submission" date="2021-02" db="EMBL/GenBank/DDBJ databases">
        <title>Natrosporangium hydrolyticum gen. nov., sp. nov, a haloalkaliphilic actinobacterium from a soda solonchak soil.</title>
        <authorList>
            <person name="Sorokin D.Y."/>
            <person name="Khijniak T.V."/>
            <person name="Zakharycheva A.P."/>
            <person name="Boueva O.V."/>
            <person name="Ariskina E.V."/>
            <person name="Hahnke R.L."/>
            <person name="Bunk B."/>
            <person name="Sproer C."/>
            <person name="Schumann P."/>
            <person name="Evtushenko L.I."/>
            <person name="Kublanov I.V."/>
        </authorList>
    </citation>
    <scope>NUCLEOTIDE SEQUENCE</scope>
    <source>
        <strain evidence="6">DSM 106523</strain>
    </source>
</reference>
<dbReference type="PRINTS" id="PR00097">
    <property type="entry name" value="ANTSNTHASEII"/>
</dbReference>
<evidence type="ECO:0000256" key="2">
    <source>
        <dbReference type="PIRNR" id="PIRNR036934"/>
    </source>
</evidence>
<dbReference type="NCBIfam" id="TIGR01815">
    <property type="entry name" value="TrpE-clade3"/>
    <property type="match status" value="1"/>
</dbReference>
<dbReference type="Pfam" id="PF00425">
    <property type="entry name" value="Chorismate_bind"/>
    <property type="match status" value="1"/>
</dbReference>
<dbReference type="InterPro" id="IPR006221">
    <property type="entry name" value="TrpG/PapA_dom"/>
</dbReference>
<dbReference type="PANTHER" id="PTHR11236:SF9">
    <property type="entry name" value="ANTHRANILATE SYNTHASE COMPONENT 1"/>
    <property type="match status" value="1"/>
</dbReference>
<dbReference type="InterPro" id="IPR017926">
    <property type="entry name" value="GATASE"/>
</dbReference>
<feature type="domain" description="Glutamine amidotransferase" evidence="3">
    <location>
        <begin position="510"/>
        <end position="690"/>
    </location>
</feature>
<evidence type="ECO:0000259" key="3">
    <source>
        <dbReference type="Pfam" id="PF00117"/>
    </source>
</evidence>
<dbReference type="PANTHER" id="PTHR11236">
    <property type="entry name" value="AMINOBENZOATE/ANTHRANILATE SYNTHASE"/>
    <property type="match status" value="1"/>
</dbReference>
<dbReference type="SUPFAM" id="SSF52317">
    <property type="entry name" value="Class I glutamine amidotransferase-like"/>
    <property type="match status" value="1"/>
</dbReference>
<gene>
    <name evidence="6" type="ORF">JQS43_08895</name>
</gene>
<dbReference type="Pfam" id="PF00117">
    <property type="entry name" value="GATase"/>
    <property type="match status" value="1"/>
</dbReference>
<comment type="catalytic activity">
    <reaction evidence="2">
        <text>chorismate + L-glutamine = anthranilate + pyruvate + L-glutamate + H(+)</text>
        <dbReference type="Rhea" id="RHEA:21732"/>
        <dbReference type="ChEBI" id="CHEBI:15361"/>
        <dbReference type="ChEBI" id="CHEBI:15378"/>
        <dbReference type="ChEBI" id="CHEBI:16567"/>
        <dbReference type="ChEBI" id="CHEBI:29748"/>
        <dbReference type="ChEBI" id="CHEBI:29985"/>
        <dbReference type="ChEBI" id="CHEBI:58359"/>
        <dbReference type="EC" id="4.1.3.27"/>
    </reaction>
</comment>
<evidence type="ECO:0000259" key="5">
    <source>
        <dbReference type="Pfam" id="PF04715"/>
    </source>
</evidence>
<dbReference type="PIRSF" id="PIRSF036934">
    <property type="entry name" value="TrpE-G"/>
    <property type="match status" value="1"/>
</dbReference>
<dbReference type="GO" id="GO:0000162">
    <property type="term" value="P:L-tryptophan biosynthetic process"/>
    <property type="evidence" value="ECO:0007669"/>
    <property type="project" value="UniProtKB-UniRule"/>
</dbReference>
<name>A0A895YQU2_9ACTN</name>
<dbReference type="CDD" id="cd01743">
    <property type="entry name" value="GATase1_Anthranilate_Synthase"/>
    <property type="match status" value="1"/>
</dbReference>
<dbReference type="Gene3D" id="3.40.50.880">
    <property type="match status" value="1"/>
</dbReference>
<dbReference type="PROSITE" id="PS51273">
    <property type="entry name" value="GATASE_TYPE_1"/>
    <property type="match status" value="1"/>
</dbReference>
<dbReference type="Pfam" id="PF04715">
    <property type="entry name" value="Anth_synt_I_N"/>
    <property type="match status" value="1"/>
</dbReference>
<keyword evidence="2" id="KW-0822">Tryptophan biosynthesis</keyword>
<dbReference type="InterPro" id="IPR006805">
    <property type="entry name" value="Anth_synth_I_N"/>
</dbReference>
<dbReference type="InterPro" id="IPR005801">
    <property type="entry name" value="ADC_synthase"/>
</dbReference>
<protein>
    <recommendedName>
        <fullName evidence="2">Anthranilate synthase</fullName>
        <ecNumber evidence="2">4.1.3.27</ecNumber>
    </recommendedName>
</protein>
<dbReference type="KEGG" id="nhy:JQS43_08895"/>
<proteinExistence type="predicted"/>
<dbReference type="PRINTS" id="PR00096">
    <property type="entry name" value="GATASE"/>
</dbReference>
<sequence>MIEVIHSAEATSPDQLDEIISALDVRRGVVLSSGMDYPGRYTRWDIAFVDPPLALEARGEEVWLTALNERGRVPLAGLAAALSEHPHLAAATVGDDRVEVTIRPHDQGERDFAEEERTRQPSIFSVVRAVQAALPDDIAHLGLYGSFGYDLIRQVEDLAARPPGDHRDLVLYLPDRLLVIDRHSETAQEHRYEFRYAGRTSEGARTTADAPFVPVESMPGEARDHQPGEYAALVDVAKEYFLRGDLFEVVPSQSFRQPCRRRPSELFRWLRDHNSAPYGALMNLGDNDFIVSASPEMHVRVTGRRVETCPISGTVTRGADPIEDADQILQLLSSDKDRSELTMCTDVDRNDKSRVCEPESIRIIGRRQIEMYSRVIHTVDHVEGTLRAGYDGLDAFASHMWAVTVTGAPKLWAMRFIDEHERSPRRWYGGAIGAVLANGDVNTGLTIRTIMIKDGVAEVRAAATLLFESDPAAEEAETEAKASAMLEALAPPSAPAAAAPARRASSCRVLLFDHEDSFVHTLAGYFRVAGAEVLTVRVPRGGLGEAVGRHLAEFAPDLAVLSPGPGSPTDFDTAKVIDRLITAGVPIFGVCLGHQAIAEYFGGPLGLLPDPLHGKEREVRVVGNGFLDQLPAEFLAGRYHSIFVPAGQLPEQLVTVATDDAGAVIALQHRELPIYGVQFHPESLMSKRDETGQAVIDAVVARAVAARAGSAR</sequence>
<dbReference type="Gene3D" id="3.60.120.10">
    <property type="entry name" value="Anthranilate synthase"/>
    <property type="match status" value="1"/>
</dbReference>
<evidence type="ECO:0000313" key="7">
    <source>
        <dbReference type="Proteomes" id="UP000662857"/>
    </source>
</evidence>
<dbReference type="GO" id="GO:0004049">
    <property type="term" value="F:anthranilate synthase activity"/>
    <property type="evidence" value="ECO:0007669"/>
    <property type="project" value="UniProtKB-UniRule"/>
</dbReference>